<dbReference type="GO" id="GO:0016787">
    <property type="term" value="F:hydrolase activity"/>
    <property type="evidence" value="ECO:0007669"/>
    <property type="project" value="UniProtKB-KW"/>
</dbReference>
<dbReference type="InterPro" id="IPR044668">
    <property type="entry name" value="PuuD-like"/>
</dbReference>
<accession>A0ABN5LIK9</accession>
<evidence type="ECO:0000313" key="2">
    <source>
        <dbReference type="Proteomes" id="UP000245369"/>
    </source>
</evidence>
<gene>
    <name evidence="1" type="ORF">DK182_05795</name>
</gene>
<dbReference type="InterPro" id="IPR011697">
    <property type="entry name" value="Peptidase_C26"/>
</dbReference>
<dbReference type="RefSeq" id="WP_002963247.1">
    <property type="nucleotide sequence ID" value="NZ_CP029490.1"/>
</dbReference>
<keyword evidence="1" id="KW-0378">Hydrolase</keyword>
<reference evidence="1 2" key="1">
    <citation type="submission" date="2018-05" db="EMBL/GenBank/DDBJ databases">
        <title>Complete genome sequences of Streptococcus sobrinus.</title>
        <authorList>
            <person name="Sales M."/>
            <person name="Jensen P.A."/>
        </authorList>
    </citation>
    <scope>NUCLEOTIDE SEQUENCE [LARGE SCALE GENOMIC DNA]</scope>
    <source>
        <strain evidence="1 2">SL1</strain>
    </source>
</reference>
<sequence>MKKKPIIGITTNERPNSDNIITSYAPKGFVQAVQRAGGIPLLLPIGSMDEAIEYVGMVDKILLIGGQNVDPEFYHETKQALDDDFSHRRDMFEFSIIDEAIRQRKPIFSVCRGTQLMNVALGGNLNQAIENHWQDAPTDYLYHKMTVKPNTKLAEIYGSETTINSFHHQSIKELSPYLDVIAEDPKDSTIEAVASNHPDIHFLGVQWHPEHLIGSRQADQELFDYFVNEL</sequence>
<dbReference type="Gene3D" id="3.40.50.880">
    <property type="match status" value="1"/>
</dbReference>
<proteinExistence type="predicted"/>
<protein>
    <submittedName>
        <fullName evidence="1">Gamma-glutamyl-gamma-aminobutyrate hydrolase family protein</fullName>
    </submittedName>
</protein>
<dbReference type="PANTHER" id="PTHR43235:SF1">
    <property type="entry name" value="GLUTAMINE AMIDOTRANSFERASE PB2B2.05-RELATED"/>
    <property type="match status" value="1"/>
</dbReference>
<dbReference type="Pfam" id="PF07722">
    <property type="entry name" value="Peptidase_C26"/>
    <property type="match status" value="1"/>
</dbReference>
<dbReference type="GeneID" id="93924022"/>
<evidence type="ECO:0000313" key="1">
    <source>
        <dbReference type="EMBL" id="AWN20888.1"/>
    </source>
</evidence>
<dbReference type="PROSITE" id="PS51273">
    <property type="entry name" value="GATASE_TYPE_1"/>
    <property type="match status" value="1"/>
</dbReference>
<keyword evidence="2" id="KW-1185">Reference proteome</keyword>
<dbReference type="SUPFAM" id="SSF52317">
    <property type="entry name" value="Class I glutamine amidotransferase-like"/>
    <property type="match status" value="1"/>
</dbReference>
<name>A0ABN5LIK9_9STRE</name>
<dbReference type="InterPro" id="IPR029062">
    <property type="entry name" value="Class_I_gatase-like"/>
</dbReference>
<dbReference type="Proteomes" id="UP000245369">
    <property type="component" value="Chromosome"/>
</dbReference>
<dbReference type="EMBL" id="CP029490">
    <property type="protein sequence ID" value="AWN20888.1"/>
    <property type="molecule type" value="Genomic_DNA"/>
</dbReference>
<dbReference type="PANTHER" id="PTHR43235">
    <property type="entry name" value="GLUTAMINE AMIDOTRANSFERASE PB2B2.05-RELATED"/>
    <property type="match status" value="1"/>
</dbReference>
<dbReference type="CDD" id="cd01745">
    <property type="entry name" value="GATase1_2"/>
    <property type="match status" value="1"/>
</dbReference>
<organism evidence="1 2">
    <name type="scientific">Streptococcus sobrinus</name>
    <dbReference type="NCBI Taxonomy" id="1310"/>
    <lineage>
        <taxon>Bacteria</taxon>
        <taxon>Bacillati</taxon>
        <taxon>Bacillota</taxon>
        <taxon>Bacilli</taxon>
        <taxon>Lactobacillales</taxon>
        <taxon>Streptococcaceae</taxon>
        <taxon>Streptococcus</taxon>
    </lineage>
</organism>